<dbReference type="Pfam" id="PF14348">
    <property type="entry name" value="DtrJ-like"/>
    <property type="match status" value="1"/>
</dbReference>
<dbReference type="NCBIfam" id="TIGR03747">
    <property type="entry name" value="conj_TIGR03747"/>
    <property type="match status" value="1"/>
</dbReference>
<organism evidence="3 4">
    <name type="scientific">Xenorhabdus innexi</name>
    <dbReference type="NCBI Taxonomy" id="290109"/>
    <lineage>
        <taxon>Bacteria</taxon>
        <taxon>Pseudomonadati</taxon>
        <taxon>Pseudomonadota</taxon>
        <taxon>Gammaproteobacteria</taxon>
        <taxon>Enterobacterales</taxon>
        <taxon>Morganellaceae</taxon>
        <taxon>Xenorhabdus</taxon>
    </lineage>
</organism>
<feature type="transmembrane region" description="Helical" evidence="1">
    <location>
        <begin position="145"/>
        <end position="178"/>
    </location>
</feature>
<dbReference type="Proteomes" id="UP000224871">
    <property type="component" value="Unassembled WGS sequence"/>
</dbReference>
<dbReference type="Proteomes" id="UP000196435">
    <property type="component" value="Unassembled WGS sequence"/>
</dbReference>
<dbReference type="RefSeq" id="WP_086954035.1">
    <property type="nucleotide sequence ID" value="NZ_CAWNQC010000299.1"/>
</dbReference>
<proteinExistence type="predicted"/>
<dbReference type="AlphaFoldDB" id="A0A1N6N0R4"/>
<sequence length="254" mass="28823">MAQQQQIRANSESSRPVKEPGLFAKVLWHFPLYLIGMLLASLFFSIVIEWIGIAFFWSEQGAEHSRQVMLIEGGYLSSEFTRSLFMSSPSQTLSYGIESVYTWLFVDSGIMTWFHSVYQEQATSNNAIVRELNGWSEDIFEVLKAYLLASVFVTITFLIRITILVLSIPLFVLVLLVAMVEGLGRRDLRRYGAGYESSFVYHHAKRFVKPAFYVPCVVYLSWPSAVYPNLLLLPAAILLGVAVTVMTASFKKYL</sequence>
<evidence type="ECO:0000313" key="2">
    <source>
        <dbReference type="EMBL" id="PHM28334.1"/>
    </source>
</evidence>
<feature type="transmembrane region" description="Helical" evidence="1">
    <location>
        <begin position="32"/>
        <end position="57"/>
    </location>
</feature>
<dbReference type="InterPro" id="IPR022266">
    <property type="entry name" value="DtrJ-like"/>
</dbReference>
<evidence type="ECO:0000313" key="5">
    <source>
        <dbReference type="Proteomes" id="UP000224871"/>
    </source>
</evidence>
<dbReference type="EMBL" id="FTLG01000224">
    <property type="protein sequence ID" value="SIP74691.1"/>
    <property type="molecule type" value="Genomic_DNA"/>
</dbReference>
<keyword evidence="1" id="KW-0472">Membrane</keyword>
<reference evidence="3" key="2">
    <citation type="submission" date="2016-12" db="EMBL/GenBank/DDBJ databases">
        <authorList>
            <person name="Song W.-J."/>
            <person name="Kurnit D.M."/>
        </authorList>
    </citation>
    <scope>NUCLEOTIDE SEQUENCE [LARGE SCALE GENOMIC DNA]</scope>
    <source>
        <strain evidence="3">HGB1681</strain>
    </source>
</reference>
<evidence type="ECO:0000313" key="4">
    <source>
        <dbReference type="Proteomes" id="UP000196435"/>
    </source>
</evidence>
<dbReference type="EMBL" id="NIBU01000096">
    <property type="protein sequence ID" value="PHM28334.1"/>
    <property type="molecule type" value="Genomic_DNA"/>
</dbReference>
<gene>
    <name evidence="2" type="ORF">Xinn_03839</name>
    <name evidence="3" type="ORF">XIS1_790003</name>
</gene>
<protein>
    <submittedName>
        <fullName evidence="2">Integrating conjugative element membrane protein</fullName>
    </submittedName>
    <submittedName>
        <fullName evidence="3">Putative membrane protein</fullName>
    </submittedName>
</protein>
<feature type="transmembrane region" description="Helical" evidence="1">
    <location>
        <begin position="230"/>
        <end position="250"/>
    </location>
</feature>
<dbReference type="OrthoDB" id="8443503at2"/>
<reference evidence="4" key="1">
    <citation type="submission" date="2016-12" db="EMBL/GenBank/DDBJ databases">
        <authorList>
            <person name="Gaudriault S."/>
        </authorList>
    </citation>
    <scope>NUCLEOTIDE SEQUENCE [LARGE SCALE GENOMIC DNA]</scope>
    <source>
        <strain evidence="4">HGB1681 (deposited as PTA-6826 in the American Type Culture Collection)</strain>
    </source>
</reference>
<reference evidence="2 5" key="3">
    <citation type="journal article" date="2017" name="Nat. Microbiol.">
        <title>Natural product diversity associated with the nematode symbionts Photorhabdus and Xenorhabdus.</title>
        <authorList>
            <person name="Tobias N.J."/>
            <person name="Wolff H."/>
            <person name="Djahanschiri B."/>
            <person name="Grundmann F."/>
            <person name="Kronenwerth M."/>
            <person name="Shi Y.M."/>
            <person name="Simonyi S."/>
            <person name="Grun P."/>
            <person name="Shapiro-Ilan D."/>
            <person name="Pidot S.J."/>
            <person name="Stinear T.P."/>
            <person name="Ebersberger I."/>
            <person name="Bode H.B."/>
        </authorList>
    </citation>
    <scope>NUCLEOTIDE SEQUENCE [LARGE SCALE GENOMIC DNA]</scope>
    <source>
        <strain evidence="2 5">DSM 16336</strain>
    </source>
</reference>
<accession>A0A1N6N0R4</accession>
<evidence type="ECO:0000256" key="1">
    <source>
        <dbReference type="SAM" id="Phobius"/>
    </source>
</evidence>
<keyword evidence="1" id="KW-1133">Transmembrane helix</keyword>
<keyword evidence="1" id="KW-0812">Transmembrane</keyword>
<evidence type="ECO:0000313" key="3">
    <source>
        <dbReference type="EMBL" id="SIP74691.1"/>
    </source>
</evidence>
<name>A0A1N6N0R4_9GAMM</name>
<keyword evidence="5" id="KW-1185">Reference proteome</keyword>